<comment type="caution">
    <text evidence="2">The sequence shown here is derived from an EMBL/GenBank/DDBJ whole genome shotgun (WGS) entry which is preliminary data.</text>
</comment>
<protein>
    <recommendedName>
        <fullName evidence="4">Lipoprotein</fullName>
    </recommendedName>
</protein>
<reference evidence="2 3" key="1">
    <citation type="submission" date="2018-04" db="EMBL/GenBank/DDBJ databases">
        <title>Novel Campyloabacter and Helicobacter Species and Strains.</title>
        <authorList>
            <person name="Mannion A.J."/>
            <person name="Shen Z."/>
            <person name="Fox J.G."/>
        </authorList>
    </citation>
    <scope>NUCLEOTIDE SEQUENCE [LARGE SCALE GENOMIC DNA]</scope>
    <source>
        <strain evidence="2 3">MIT 17-337</strain>
    </source>
</reference>
<keyword evidence="1" id="KW-1133">Transmembrane helix</keyword>
<proteinExistence type="predicted"/>
<dbReference type="Proteomes" id="UP000256379">
    <property type="component" value="Unassembled WGS sequence"/>
</dbReference>
<dbReference type="AlphaFoldDB" id="A0A3D8I3T6"/>
<dbReference type="PROSITE" id="PS51257">
    <property type="entry name" value="PROKAR_LIPOPROTEIN"/>
    <property type="match status" value="1"/>
</dbReference>
<sequence>MKMSYSILSIIGILVVAVMFSGCFVPYSFQPSYHKFKKMCELDPEIYQFNGGKIDEEYYNKVLKYFDTSLDKLDWEYIQENLFFNDSKQYVYQFKKYDDRITIISNMFFKDKNATKDNIRKIGFYANWRDLRPFPAGNEGTGFYLSGSRIDCSYFHKEIE</sequence>
<organism evidence="2 3">
    <name type="scientific">Helicobacter didelphidarum</name>
    <dbReference type="NCBI Taxonomy" id="2040648"/>
    <lineage>
        <taxon>Bacteria</taxon>
        <taxon>Pseudomonadati</taxon>
        <taxon>Campylobacterota</taxon>
        <taxon>Epsilonproteobacteria</taxon>
        <taxon>Campylobacterales</taxon>
        <taxon>Helicobacteraceae</taxon>
        <taxon>Helicobacter</taxon>
    </lineage>
</organism>
<evidence type="ECO:0000256" key="1">
    <source>
        <dbReference type="SAM" id="Phobius"/>
    </source>
</evidence>
<evidence type="ECO:0008006" key="4">
    <source>
        <dbReference type="Google" id="ProtNLM"/>
    </source>
</evidence>
<keyword evidence="1" id="KW-0812">Transmembrane</keyword>
<keyword evidence="3" id="KW-1185">Reference proteome</keyword>
<name>A0A3D8I3T6_9HELI</name>
<feature type="transmembrane region" description="Helical" evidence="1">
    <location>
        <begin position="6"/>
        <end position="29"/>
    </location>
</feature>
<evidence type="ECO:0000313" key="3">
    <source>
        <dbReference type="Proteomes" id="UP000256379"/>
    </source>
</evidence>
<dbReference type="EMBL" id="NXLQ01000148">
    <property type="protein sequence ID" value="RDU59191.1"/>
    <property type="molecule type" value="Genomic_DNA"/>
</dbReference>
<accession>A0A3D8I3T6</accession>
<dbReference type="RefSeq" id="WP_115544034.1">
    <property type="nucleotide sequence ID" value="NZ_NXLQ01000148.1"/>
</dbReference>
<gene>
    <name evidence="2" type="ORF">CQA53_11600</name>
</gene>
<keyword evidence="1" id="KW-0472">Membrane</keyword>
<evidence type="ECO:0000313" key="2">
    <source>
        <dbReference type="EMBL" id="RDU59191.1"/>
    </source>
</evidence>
<dbReference type="OrthoDB" id="5329300at2"/>